<organism evidence="1 2">
    <name type="scientific">Olivibacter domesticus</name>
    <name type="common">Pseudosphingobacterium domesticum</name>
    <dbReference type="NCBI Taxonomy" id="407022"/>
    <lineage>
        <taxon>Bacteria</taxon>
        <taxon>Pseudomonadati</taxon>
        <taxon>Bacteroidota</taxon>
        <taxon>Sphingobacteriia</taxon>
        <taxon>Sphingobacteriales</taxon>
        <taxon>Sphingobacteriaceae</taxon>
        <taxon>Olivibacter</taxon>
    </lineage>
</organism>
<name>A0A1H7GTJ5_OLID1</name>
<gene>
    <name evidence="1" type="ORF">SAMN05661044_00149</name>
</gene>
<dbReference type="EMBL" id="FOAF01000001">
    <property type="protein sequence ID" value="SEK39930.1"/>
    <property type="molecule type" value="Genomic_DNA"/>
</dbReference>
<dbReference type="STRING" id="407022.SAMN05661044_00149"/>
<dbReference type="AlphaFoldDB" id="A0A1H7GTJ5"/>
<sequence>MNNNLLFLNDDYKPLEKAKEKVKADDYNPHKEIEMFWGKFGGERGISNAYEIYLRMRGRGANRFVSDMEIDEYIEDLMSVLMAYYLKYRRVY</sequence>
<keyword evidence="2" id="KW-1185">Reference proteome</keyword>
<dbReference type="RefSeq" id="WP_093316710.1">
    <property type="nucleotide sequence ID" value="NZ_FOAF01000001.1"/>
</dbReference>
<dbReference type="Proteomes" id="UP000199421">
    <property type="component" value="Unassembled WGS sequence"/>
</dbReference>
<protein>
    <submittedName>
        <fullName evidence="1">Uncharacterized protein</fullName>
    </submittedName>
</protein>
<evidence type="ECO:0000313" key="2">
    <source>
        <dbReference type="Proteomes" id="UP000199421"/>
    </source>
</evidence>
<accession>A0A1H7GTJ5</accession>
<reference evidence="2" key="1">
    <citation type="submission" date="2016-10" db="EMBL/GenBank/DDBJ databases">
        <authorList>
            <person name="Varghese N."/>
            <person name="Submissions S."/>
        </authorList>
    </citation>
    <scope>NUCLEOTIDE SEQUENCE [LARGE SCALE GENOMIC DNA]</scope>
    <source>
        <strain evidence="2">DSM 18733</strain>
    </source>
</reference>
<dbReference type="OrthoDB" id="708432at2"/>
<proteinExistence type="predicted"/>
<evidence type="ECO:0000313" key="1">
    <source>
        <dbReference type="EMBL" id="SEK39930.1"/>
    </source>
</evidence>